<sequence length="89" mass="10690">MTKLYKFEQILDGYTEPYFYMTGTLEEIMYKWFHSPTYMSVGVYLDNLKDTYTVERSKIKSTIEKQKTYIEIVDKNVYGIGWTTKIEEI</sequence>
<dbReference type="EMBL" id="MK804893">
    <property type="protein sequence ID" value="QDB73952.1"/>
    <property type="molecule type" value="Genomic_DNA"/>
</dbReference>
<protein>
    <submittedName>
        <fullName evidence="1">Uncharacterized protein</fullName>
    </submittedName>
</protein>
<organism evidence="1 2">
    <name type="scientific">Aeromonas phage 2L372D</name>
    <dbReference type="NCBI Taxonomy" id="2588097"/>
    <lineage>
        <taxon>Viruses</taxon>
        <taxon>Duplodnaviria</taxon>
        <taxon>Heunggongvirae</taxon>
        <taxon>Uroviricota</taxon>
        <taxon>Caudoviricetes</taxon>
        <taxon>Plateaulakevirus</taxon>
        <taxon>Plateaulakevirus pv2L372D</taxon>
    </lineage>
</organism>
<proteinExistence type="predicted"/>
<dbReference type="Proteomes" id="UP000316128">
    <property type="component" value="Segment"/>
</dbReference>
<reference evidence="1 2" key="1">
    <citation type="submission" date="2019-04" db="EMBL/GenBank/DDBJ databases">
        <title>Nine Novel Phages from a Plateau Lake in Southwest China Provide Insights into Aeromonas Phage Diversity.</title>
        <authorList>
            <person name="Xiao W."/>
            <person name="Bai M."/>
            <person name="Wang Y."/>
            <person name="Cui X."/>
        </authorList>
    </citation>
    <scope>NUCLEOTIDE SEQUENCE [LARGE SCALE GENOMIC DNA]</scope>
</reference>
<name>A0A4Y5TX23_9CAUD</name>
<gene>
    <name evidence="1" type="ORF">2L372D_038</name>
</gene>
<keyword evidence="2" id="KW-1185">Reference proteome</keyword>
<evidence type="ECO:0000313" key="2">
    <source>
        <dbReference type="Proteomes" id="UP000316128"/>
    </source>
</evidence>
<accession>A0A4Y5TX23</accession>
<evidence type="ECO:0000313" key="1">
    <source>
        <dbReference type="EMBL" id="QDB73952.1"/>
    </source>
</evidence>